<feature type="region of interest" description="Disordered" evidence="5">
    <location>
        <begin position="962"/>
        <end position="983"/>
    </location>
</feature>
<evidence type="ECO:0000256" key="1">
    <source>
        <dbReference type="ARBA" id="ARBA00004496"/>
    </source>
</evidence>
<dbReference type="GO" id="GO:0016020">
    <property type="term" value="C:membrane"/>
    <property type="evidence" value="ECO:0007669"/>
    <property type="project" value="TreeGrafter"/>
</dbReference>
<dbReference type="OMA" id="KYCLYHN"/>
<keyword evidence="8" id="KW-1185">Reference proteome</keyword>
<dbReference type="EMBL" id="LN835308">
    <property type="protein sequence ID" value="CRH03905.1"/>
    <property type="molecule type" value="Genomic_DNA"/>
</dbReference>
<keyword evidence="4" id="KW-0653">Protein transport</keyword>
<dbReference type="GO" id="GO:0015031">
    <property type="term" value="P:protein transport"/>
    <property type="evidence" value="ECO:0007669"/>
    <property type="project" value="UniProtKB-KW"/>
</dbReference>
<dbReference type="PANTHER" id="PTHR12894:SF27">
    <property type="entry name" value="TRANSFORMING GROWTH FACTOR-BETA RECEPTOR-ASSOCIATED PROTEIN 1"/>
    <property type="match status" value="1"/>
</dbReference>
<dbReference type="KEGG" id="prel:PRELSG_1327200"/>
<comment type="subcellular location">
    <subcellularLocation>
        <location evidence="1">Cytoplasm</location>
    </subcellularLocation>
</comment>
<keyword evidence="3" id="KW-0963">Cytoplasm</keyword>
<dbReference type="Proteomes" id="UP000220158">
    <property type="component" value="Chromosome 13"/>
</dbReference>
<proteinExistence type="predicted"/>
<dbReference type="AlphaFoldDB" id="A0A1J1HD43"/>
<dbReference type="InterPro" id="IPR032914">
    <property type="entry name" value="Vam6/VPS39/TRAP1"/>
</dbReference>
<evidence type="ECO:0000256" key="4">
    <source>
        <dbReference type="ARBA" id="ARBA00022927"/>
    </source>
</evidence>
<dbReference type="GeneID" id="39738205"/>
<protein>
    <recommendedName>
        <fullName evidence="6">CNH domain-containing protein</fullName>
    </recommendedName>
</protein>
<feature type="domain" description="CNH" evidence="6">
    <location>
        <begin position="14"/>
        <end position="277"/>
    </location>
</feature>
<dbReference type="InterPro" id="IPR036322">
    <property type="entry name" value="WD40_repeat_dom_sf"/>
</dbReference>
<evidence type="ECO:0000313" key="7">
    <source>
        <dbReference type="EMBL" id="CRH03905.1"/>
    </source>
</evidence>
<evidence type="ECO:0000256" key="2">
    <source>
        <dbReference type="ARBA" id="ARBA00022448"/>
    </source>
</evidence>
<dbReference type="OrthoDB" id="5325112at2759"/>
<reference evidence="7 8" key="1">
    <citation type="submission" date="2015-04" db="EMBL/GenBank/DDBJ databases">
        <authorList>
            <consortium name="Pathogen Informatics"/>
        </authorList>
    </citation>
    <scope>NUCLEOTIDE SEQUENCE [LARGE SCALE GENOMIC DNA]</scope>
    <source>
        <strain evidence="7 8">SGS1</strain>
    </source>
</reference>
<dbReference type="PROSITE" id="PS50219">
    <property type="entry name" value="CNH"/>
    <property type="match status" value="1"/>
</dbReference>
<dbReference type="SUPFAM" id="SSF50978">
    <property type="entry name" value="WD40 repeat-like"/>
    <property type="match status" value="1"/>
</dbReference>
<evidence type="ECO:0000256" key="3">
    <source>
        <dbReference type="ARBA" id="ARBA00022490"/>
    </source>
</evidence>
<sequence>MDLFKVDSAYVNINYDITFTCLLNDDFYICSKDGHIYKYQIRRNKENSKVELKYEENYLIKGNKIINKIVINENESAIIILVDDFLYLVKNFNFQVLNLISKHVSSFYVNESNKSELLVVSKKKLYFYKYENETYKAFKEMYFSDNILSILWVKQSLFLTLNKKYYLLNLKNNEKVLLYSHEYSQTYKYITLINMNEIFIVCDLNIGVFYDINTSMPSKKNTITLSDNIKHIAAFHFFLCCLNSKGIINFYNINNQQHVQSIDLNDYLDIVINYSNMSNSLFSLFEFSSSKEKSNNSFIEENIEKKFKSGKLDDKDFEENKLDDLSMLSKTKTYNYLQNNIYLINNKSLKIIGCIELYKYLYMCIEQKQIEKGFLLIENYNFEKESDRVNILSEYNKACAYYYFKNLNFSLAFLHFEKTDINIFFLLFFWVNDFSIECKRRIQNEEKTQIEENINKHFNLFLPSLCTIEELIDHNYSSYINEKNDLFIEEAEKNSTLSNEKDEIKKKILYTANNCLIKYLLSKRGYIYENKENIAICLNNSKKQIDTSHKDNNYYLYIHDLIDNILLKLMIKNNYINYSNFIMKTKNLNINIDECVDFLQSRYKFIEIVLIYIRFEYYEKAIEMCYFILQYYNKKNEINEENFKNETSNETGNVNDYVKNTELENEKNDKYLFWIKFLEKQNFKSKIDKNNSLNAILKEIYNILIILNDNVHMINIGQSKIKKLFECSFPFLIKHNENLFFDFIINKNFLLRPDEILNIFKKLEKSKISNIKIKYYIQKYVISYLKYDKYNENINTALAESYINDTEKSLFYRKRKLLKILYSNYPIDTSYLIQIIKDPKLNLVKAILYGKIHRHYDSLAILSEENFLMCEKYCHYYNFLLKKIFKKISEEDYEKIFFGIYNNDKTVYYELLKKNREIELESSTHFFKKKNKKISGNFIKDIIKEYHKYSYVSMNKSIKTKMKKKKKGKKNSENEEEKEDEKEKKKNEFDYMLHLIKEQESNSSDDITNFNENYFIDNYSNDSFEEMNSDFSCNSVSDFSDNSNIPNFNISENITKKKKENEIKKQKKDSYEKLFGDKHKNREIDLLSYFKVYENSKNRSAGFFFLLVKVYIDKYNEPKLSDEKKQQYKKYILYILNKYSNHDDFDNIYIFKIIPEKWKISEISSFVNFNLKKKLNINMNLQVYHNLIKSHYLNISYDLIKKKEERILINDKIICNVCNTPIVEKSFAYFSEKLIIHIYCLEKYDEENYN</sequence>
<evidence type="ECO:0000313" key="8">
    <source>
        <dbReference type="Proteomes" id="UP000220158"/>
    </source>
</evidence>
<name>A0A1J1HD43_PLARL</name>
<dbReference type="RefSeq" id="XP_028535911.1">
    <property type="nucleotide sequence ID" value="XM_028678802.1"/>
</dbReference>
<dbReference type="GO" id="GO:0006914">
    <property type="term" value="P:autophagy"/>
    <property type="evidence" value="ECO:0007669"/>
    <property type="project" value="TreeGrafter"/>
</dbReference>
<gene>
    <name evidence="7" type="ORF">PRELSG_1327200</name>
</gene>
<dbReference type="GO" id="GO:0005737">
    <property type="term" value="C:cytoplasm"/>
    <property type="evidence" value="ECO:0007669"/>
    <property type="project" value="UniProtKB-SubCell"/>
</dbReference>
<evidence type="ECO:0000256" key="5">
    <source>
        <dbReference type="SAM" id="MobiDB-lite"/>
    </source>
</evidence>
<dbReference type="PANTHER" id="PTHR12894">
    <property type="entry name" value="CNH DOMAIN CONTAINING"/>
    <property type="match status" value="1"/>
</dbReference>
<dbReference type="InterPro" id="IPR001180">
    <property type="entry name" value="CNH_dom"/>
</dbReference>
<organism evidence="7 8">
    <name type="scientific">Plasmodium relictum</name>
    <dbReference type="NCBI Taxonomy" id="85471"/>
    <lineage>
        <taxon>Eukaryota</taxon>
        <taxon>Sar</taxon>
        <taxon>Alveolata</taxon>
        <taxon>Apicomplexa</taxon>
        <taxon>Aconoidasida</taxon>
        <taxon>Haemosporida</taxon>
        <taxon>Plasmodiidae</taxon>
        <taxon>Plasmodium</taxon>
        <taxon>Plasmodium (Haemamoeba)</taxon>
    </lineage>
</organism>
<evidence type="ECO:0000259" key="6">
    <source>
        <dbReference type="PROSITE" id="PS50219"/>
    </source>
</evidence>
<dbReference type="VEuPathDB" id="PlasmoDB:PRELSG_1327200"/>
<keyword evidence="2" id="KW-0813">Transport</keyword>
<accession>A0A1J1HD43</accession>
<dbReference type="GO" id="GO:0034058">
    <property type="term" value="P:endosomal vesicle fusion"/>
    <property type="evidence" value="ECO:0007669"/>
    <property type="project" value="TreeGrafter"/>
</dbReference>